<dbReference type="AlphaFoldDB" id="A0A8H3FRX4"/>
<dbReference type="InterPro" id="IPR021765">
    <property type="entry name" value="UstYa-like"/>
</dbReference>
<dbReference type="GO" id="GO:0043386">
    <property type="term" value="P:mycotoxin biosynthetic process"/>
    <property type="evidence" value="ECO:0007669"/>
    <property type="project" value="InterPro"/>
</dbReference>
<dbReference type="OrthoDB" id="3687641at2759"/>
<evidence type="ECO:0000313" key="4">
    <source>
        <dbReference type="Proteomes" id="UP000664169"/>
    </source>
</evidence>
<evidence type="ECO:0000256" key="2">
    <source>
        <dbReference type="ARBA" id="ARBA00035112"/>
    </source>
</evidence>
<comment type="similarity">
    <text evidence="2">Belongs to the ustYa family.</text>
</comment>
<dbReference type="PANTHER" id="PTHR33365:SF4">
    <property type="entry name" value="CYCLOCHLOROTINE BIOSYNTHESIS PROTEIN O"/>
    <property type="match status" value="1"/>
</dbReference>
<keyword evidence="4" id="KW-1185">Reference proteome</keyword>
<protein>
    <submittedName>
        <fullName evidence="3">Uncharacterized protein</fullName>
    </submittedName>
</protein>
<dbReference type="Pfam" id="PF11807">
    <property type="entry name" value="UstYa"/>
    <property type="match status" value="1"/>
</dbReference>
<proteinExistence type="inferred from homology"/>
<evidence type="ECO:0000313" key="3">
    <source>
        <dbReference type="EMBL" id="CAF9929509.1"/>
    </source>
</evidence>
<dbReference type="Proteomes" id="UP000664169">
    <property type="component" value="Unassembled WGS sequence"/>
</dbReference>
<gene>
    <name evidence="3" type="ORF">GOMPHAMPRED_005427</name>
</gene>
<name>A0A8H3FRX4_9LECA</name>
<reference evidence="3" key="1">
    <citation type="submission" date="2021-03" db="EMBL/GenBank/DDBJ databases">
        <authorList>
            <person name="Tagirdzhanova G."/>
        </authorList>
    </citation>
    <scope>NUCLEOTIDE SEQUENCE</scope>
</reference>
<sequence length="157" mass="18025">MDEWEYGPRSADLWNSVLGNKGFVLINDWKRYGLKDGIGSKVPGAGIYGISATHQFHCIVDAFTGLAIQDPKYVKELWVSPNFAQKPAFKPRHIFHCLDYLRQTVMCNADTTMEWRSADDPFHIDGYGPPHQCKNWDEVVQWLGANTPPDERFHQEE</sequence>
<accession>A0A8H3FRX4</accession>
<organism evidence="3 4">
    <name type="scientific">Gomphillus americanus</name>
    <dbReference type="NCBI Taxonomy" id="1940652"/>
    <lineage>
        <taxon>Eukaryota</taxon>
        <taxon>Fungi</taxon>
        <taxon>Dikarya</taxon>
        <taxon>Ascomycota</taxon>
        <taxon>Pezizomycotina</taxon>
        <taxon>Lecanoromycetes</taxon>
        <taxon>OSLEUM clade</taxon>
        <taxon>Ostropomycetidae</taxon>
        <taxon>Ostropales</taxon>
        <taxon>Graphidaceae</taxon>
        <taxon>Gomphilloideae</taxon>
        <taxon>Gomphillus</taxon>
    </lineage>
</organism>
<comment type="pathway">
    <text evidence="1">Mycotoxin biosynthesis.</text>
</comment>
<dbReference type="PANTHER" id="PTHR33365">
    <property type="entry name" value="YALI0B05434P"/>
    <property type="match status" value="1"/>
</dbReference>
<evidence type="ECO:0000256" key="1">
    <source>
        <dbReference type="ARBA" id="ARBA00004685"/>
    </source>
</evidence>
<comment type="caution">
    <text evidence="3">The sequence shown here is derived from an EMBL/GenBank/DDBJ whole genome shotgun (WGS) entry which is preliminary data.</text>
</comment>
<dbReference type="EMBL" id="CAJPDQ010000032">
    <property type="protein sequence ID" value="CAF9929509.1"/>
    <property type="molecule type" value="Genomic_DNA"/>
</dbReference>